<protein>
    <recommendedName>
        <fullName evidence="2">PiggyBac transposable element-derived protein domain-containing protein</fullName>
    </recommendedName>
</protein>
<dbReference type="EMBL" id="CAXAJV020001296">
    <property type="protein sequence ID" value="CAL7946850.1"/>
    <property type="molecule type" value="Genomic_DNA"/>
</dbReference>
<dbReference type="InterPro" id="IPR029526">
    <property type="entry name" value="PGBD"/>
</dbReference>
<gene>
    <name evidence="3" type="ORF">XYLVIOL_LOCUS8011</name>
</gene>
<reference evidence="3 4" key="1">
    <citation type="submission" date="2024-08" db="EMBL/GenBank/DDBJ databases">
        <authorList>
            <person name="Will J Nash"/>
            <person name="Angela Man"/>
            <person name="Seanna McTaggart"/>
            <person name="Kendall Baker"/>
            <person name="Tom Barker"/>
            <person name="Leah Catchpole"/>
            <person name="Alex Durrant"/>
            <person name="Karim Gharbi"/>
            <person name="Naomi Irish"/>
            <person name="Gemy Kaithakottil"/>
            <person name="Debby Ku"/>
            <person name="Aaliyah Providence"/>
            <person name="Felix Shaw"/>
            <person name="David Swarbreck"/>
            <person name="Chris Watkins"/>
            <person name="Ann M. McCartney"/>
            <person name="Giulio Formenti"/>
            <person name="Alice Mouton"/>
            <person name="Noel Vella"/>
            <person name="Bjorn M von Reumont"/>
            <person name="Adriana Vella"/>
            <person name="Wilfried Haerty"/>
        </authorList>
    </citation>
    <scope>NUCLEOTIDE SEQUENCE [LARGE SCALE GENOMIC DNA]</scope>
</reference>
<sequence>MSSFDSSESDCDVRSDNEEYSNDFQSDSGSDIIIPRKRLRIISDSSDDDEVTTSTPDDNGIHGFLPVDTIFSNASNTFSEVPDPKRAPLPDAKPIEYFNKFFSTSLFTTMAIETNRYAEQFLNSGRTLKRRSRVKSWVPVTNVEMKAFVAVLLEMGITKRPSINSYWSKGSRSIPWFCKTFARDRFQLILKFFHLVDNNSLAPSGHSNYDPCGKFNFLMDYANKIFREQYTPHCQLCIDESLVGTHCHSMIKQYLPNKKHHKWGIKFWMICDSISNYCLGFYCYQGAKSNDDKNEIKTNGLGYVVVHRLLTLGDYMNKGQYS</sequence>
<name>A0ABP1P0Q0_XYLVO</name>
<dbReference type="PANTHER" id="PTHR46599:SF3">
    <property type="entry name" value="PIGGYBAC TRANSPOSABLE ELEMENT-DERIVED PROTEIN 4"/>
    <property type="match status" value="1"/>
</dbReference>
<dbReference type="Pfam" id="PF13843">
    <property type="entry name" value="DDE_Tnp_1_7"/>
    <property type="match status" value="1"/>
</dbReference>
<comment type="caution">
    <text evidence="3">The sequence shown here is derived from an EMBL/GenBank/DDBJ whole genome shotgun (WGS) entry which is preliminary data.</text>
</comment>
<feature type="domain" description="PiggyBac transposable element-derived protein" evidence="2">
    <location>
        <begin position="94"/>
        <end position="309"/>
    </location>
</feature>
<dbReference type="Proteomes" id="UP001642520">
    <property type="component" value="Unassembled WGS sequence"/>
</dbReference>
<proteinExistence type="predicted"/>
<evidence type="ECO:0000256" key="1">
    <source>
        <dbReference type="SAM" id="MobiDB-lite"/>
    </source>
</evidence>
<evidence type="ECO:0000259" key="2">
    <source>
        <dbReference type="Pfam" id="PF13843"/>
    </source>
</evidence>
<feature type="region of interest" description="Disordered" evidence="1">
    <location>
        <begin position="1"/>
        <end position="31"/>
    </location>
</feature>
<accession>A0ABP1P0Q0</accession>
<keyword evidence="4" id="KW-1185">Reference proteome</keyword>
<organism evidence="3 4">
    <name type="scientific">Xylocopa violacea</name>
    <name type="common">Violet carpenter bee</name>
    <name type="synonym">Apis violacea</name>
    <dbReference type="NCBI Taxonomy" id="135666"/>
    <lineage>
        <taxon>Eukaryota</taxon>
        <taxon>Metazoa</taxon>
        <taxon>Ecdysozoa</taxon>
        <taxon>Arthropoda</taxon>
        <taxon>Hexapoda</taxon>
        <taxon>Insecta</taxon>
        <taxon>Pterygota</taxon>
        <taxon>Neoptera</taxon>
        <taxon>Endopterygota</taxon>
        <taxon>Hymenoptera</taxon>
        <taxon>Apocrita</taxon>
        <taxon>Aculeata</taxon>
        <taxon>Apoidea</taxon>
        <taxon>Anthophila</taxon>
        <taxon>Apidae</taxon>
        <taxon>Xylocopa</taxon>
        <taxon>Xylocopa</taxon>
    </lineage>
</organism>
<evidence type="ECO:0000313" key="3">
    <source>
        <dbReference type="EMBL" id="CAL7946850.1"/>
    </source>
</evidence>
<evidence type="ECO:0000313" key="4">
    <source>
        <dbReference type="Proteomes" id="UP001642520"/>
    </source>
</evidence>
<dbReference type="PANTHER" id="PTHR46599">
    <property type="entry name" value="PIGGYBAC TRANSPOSABLE ELEMENT-DERIVED PROTEIN 4"/>
    <property type="match status" value="1"/>
</dbReference>